<comment type="similarity">
    <text evidence="2 4">Belongs to the Nudix hydrolase family.</text>
</comment>
<evidence type="ECO:0000256" key="2">
    <source>
        <dbReference type="ARBA" id="ARBA00005582"/>
    </source>
</evidence>
<accession>A0ABP6RMG1</accession>
<comment type="caution">
    <text evidence="6">The sequence shown here is derived from an EMBL/GenBank/DDBJ whole genome shotgun (WGS) entry which is preliminary data.</text>
</comment>
<evidence type="ECO:0000256" key="4">
    <source>
        <dbReference type="RuleBase" id="RU003476"/>
    </source>
</evidence>
<feature type="domain" description="Nudix hydrolase" evidence="5">
    <location>
        <begin position="12"/>
        <end position="144"/>
    </location>
</feature>
<keyword evidence="3 4" id="KW-0378">Hydrolase</keyword>
<sequence>MTLDDDGLRFDDHRWVAHVLVARAGRYLVLKRGADRYLGGRWDLPGGTVEPGEDLRAAAEREAAEEAGLVVRATDELARFSNADTRGRPICYHTVTFLGTEADPEAEVVTAPEEHDEHRWLTLEETLRLDLVRHVRRAFDALADR</sequence>
<evidence type="ECO:0000256" key="1">
    <source>
        <dbReference type="ARBA" id="ARBA00001946"/>
    </source>
</evidence>
<dbReference type="GO" id="GO:0016787">
    <property type="term" value="F:hydrolase activity"/>
    <property type="evidence" value="ECO:0007669"/>
    <property type="project" value="UniProtKB-KW"/>
</dbReference>
<dbReference type="RefSeq" id="WP_258348229.1">
    <property type="nucleotide sequence ID" value="NZ_BAAAYK010000038.1"/>
</dbReference>
<evidence type="ECO:0000313" key="7">
    <source>
        <dbReference type="Proteomes" id="UP001500483"/>
    </source>
</evidence>
<comment type="cofactor">
    <cofactor evidence="1">
        <name>Mg(2+)</name>
        <dbReference type="ChEBI" id="CHEBI:18420"/>
    </cofactor>
</comment>
<organism evidence="6 7">
    <name type="scientific">Saccharopolyspora gregorii</name>
    <dbReference type="NCBI Taxonomy" id="33914"/>
    <lineage>
        <taxon>Bacteria</taxon>
        <taxon>Bacillati</taxon>
        <taxon>Actinomycetota</taxon>
        <taxon>Actinomycetes</taxon>
        <taxon>Pseudonocardiales</taxon>
        <taxon>Pseudonocardiaceae</taxon>
        <taxon>Saccharopolyspora</taxon>
    </lineage>
</organism>
<dbReference type="PRINTS" id="PR00502">
    <property type="entry name" value="NUDIXFAMILY"/>
</dbReference>
<dbReference type="InterPro" id="IPR020476">
    <property type="entry name" value="Nudix_hydrolase"/>
</dbReference>
<evidence type="ECO:0000259" key="5">
    <source>
        <dbReference type="PROSITE" id="PS51462"/>
    </source>
</evidence>
<dbReference type="InterPro" id="IPR000086">
    <property type="entry name" value="NUDIX_hydrolase_dom"/>
</dbReference>
<dbReference type="Proteomes" id="UP001500483">
    <property type="component" value="Unassembled WGS sequence"/>
</dbReference>
<dbReference type="Gene3D" id="3.90.79.10">
    <property type="entry name" value="Nucleoside Triphosphate Pyrophosphohydrolase"/>
    <property type="match status" value="1"/>
</dbReference>
<protein>
    <submittedName>
        <fullName evidence="6">NUDIX hydrolase</fullName>
    </submittedName>
</protein>
<dbReference type="InterPro" id="IPR020084">
    <property type="entry name" value="NUDIX_hydrolase_CS"/>
</dbReference>
<dbReference type="PROSITE" id="PS00893">
    <property type="entry name" value="NUDIX_BOX"/>
    <property type="match status" value="1"/>
</dbReference>
<evidence type="ECO:0000256" key="3">
    <source>
        <dbReference type="ARBA" id="ARBA00022801"/>
    </source>
</evidence>
<name>A0ABP6RMG1_9PSEU</name>
<evidence type="ECO:0000313" key="6">
    <source>
        <dbReference type="EMBL" id="GAA3356602.1"/>
    </source>
</evidence>
<proteinExistence type="inferred from homology"/>
<dbReference type="InterPro" id="IPR015797">
    <property type="entry name" value="NUDIX_hydrolase-like_dom_sf"/>
</dbReference>
<reference evidence="7" key="1">
    <citation type="journal article" date="2019" name="Int. J. Syst. Evol. Microbiol.">
        <title>The Global Catalogue of Microorganisms (GCM) 10K type strain sequencing project: providing services to taxonomists for standard genome sequencing and annotation.</title>
        <authorList>
            <consortium name="The Broad Institute Genomics Platform"/>
            <consortium name="The Broad Institute Genome Sequencing Center for Infectious Disease"/>
            <person name="Wu L."/>
            <person name="Ma J."/>
        </authorList>
    </citation>
    <scope>NUCLEOTIDE SEQUENCE [LARGE SCALE GENOMIC DNA]</scope>
    <source>
        <strain evidence="7">JCM 9687</strain>
    </source>
</reference>
<dbReference type="Pfam" id="PF00293">
    <property type="entry name" value="NUDIX"/>
    <property type="match status" value="1"/>
</dbReference>
<gene>
    <name evidence="6" type="ORF">GCM10020366_21280</name>
</gene>
<dbReference type="PROSITE" id="PS51462">
    <property type="entry name" value="NUDIX"/>
    <property type="match status" value="1"/>
</dbReference>
<dbReference type="SUPFAM" id="SSF55811">
    <property type="entry name" value="Nudix"/>
    <property type="match status" value="1"/>
</dbReference>
<dbReference type="PANTHER" id="PTHR43046:SF14">
    <property type="entry name" value="MUTT_NUDIX FAMILY PROTEIN"/>
    <property type="match status" value="1"/>
</dbReference>
<dbReference type="EMBL" id="BAAAYK010000038">
    <property type="protein sequence ID" value="GAA3356602.1"/>
    <property type="molecule type" value="Genomic_DNA"/>
</dbReference>
<dbReference type="PANTHER" id="PTHR43046">
    <property type="entry name" value="GDP-MANNOSE MANNOSYL HYDROLASE"/>
    <property type="match status" value="1"/>
</dbReference>
<keyword evidence="7" id="KW-1185">Reference proteome</keyword>